<accession>A0A1G9MEQ3</accession>
<proteinExistence type="predicted"/>
<gene>
    <name evidence="1" type="ORF">SAMN04488026_110912</name>
</gene>
<evidence type="ECO:0000313" key="1">
    <source>
        <dbReference type="EMBL" id="SDL72742.1"/>
    </source>
</evidence>
<evidence type="ECO:0008006" key="3">
    <source>
        <dbReference type="Google" id="ProtNLM"/>
    </source>
</evidence>
<dbReference type="EMBL" id="FNEK01000109">
    <property type="protein sequence ID" value="SDL72742.1"/>
    <property type="molecule type" value="Genomic_DNA"/>
</dbReference>
<dbReference type="Proteomes" id="UP000199382">
    <property type="component" value="Unassembled WGS sequence"/>
</dbReference>
<organism evidence="1 2">
    <name type="scientific">Aliiruegeria lutimaris</name>
    <dbReference type="NCBI Taxonomy" id="571298"/>
    <lineage>
        <taxon>Bacteria</taxon>
        <taxon>Pseudomonadati</taxon>
        <taxon>Pseudomonadota</taxon>
        <taxon>Alphaproteobacteria</taxon>
        <taxon>Rhodobacterales</taxon>
        <taxon>Roseobacteraceae</taxon>
        <taxon>Aliiruegeria</taxon>
    </lineage>
</organism>
<protein>
    <recommendedName>
        <fullName evidence="3">DUF5681 domain-containing protein</fullName>
    </recommendedName>
</protein>
<evidence type="ECO:0000313" key="2">
    <source>
        <dbReference type="Proteomes" id="UP000199382"/>
    </source>
</evidence>
<reference evidence="1 2" key="1">
    <citation type="submission" date="2016-10" db="EMBL/GenBank/DDBJ databases">
        <authorList>
            <person name="de Groot N.N."/>
        </authorList>
    </citation>
    <scope>NUCLEOTIDE SEQUENCE [LARGE SCALE GENOMIC DNA]</scope>
    <source>
        <strain evidence="1 2">DSM 25294</strain>
    </source>
</reference>
<dbReference type="AlphaFoldDB" id="A0A1G9MEQ3"/>
<sequence>MPWVKGQSGNPGGRKPLPAEVREAIRTNGEKAVARMNQLLNDDEAWGRFGWMDQKVQIRLLEVAQARAYGHKPMAEIDQPAQVVDAGSIIRQVYDGMKAEGTLPEFRNSRKASETD</sequence>
<name>A0A1G9MEQ3_9RHOB</name>
<keyword evidence="2" id="KW-1185">Reference proteome</keyword>